<dbReference type="SUPFAM" id="SSF69336">
    <property type="entry name" value="Alpha subunit of glutamate synthase, C-terminal domain"/>
    <property type="match status" value="1"/>
</dbReference>
<proteinExistence type="predicted"/>
<name>A0AAC9P8I7_9PROT</name>
<dbReference type="InterPro" id="IPR017550">
    <property type="entry name" value="Formylmethanofuran_DH_suC"/>
</dbReference>
<dbReference type="GO" id="GO:0046914">
    <property type="term" value="F:transition metal ion binding"/>
    <property type="evidence" value="ECO:0007669"/>
    <property type="project" value="InterPro"/>
</dbReference>
<reference evidence="2" key="1">
    <citation type="submission" date="2016-11" db="EMBL/GenBank/DDBJ databases">
        <title>Comparative genomic and phenotypic analysis of Granulibacter bethesdensis clinical isolates from patients with chronic granulomatous disease.</title>
        <authorList>
            <person name="Zarember K.A."/>
            <person name="Porcella S.F."/>
            <person name="Chu J."/>
            <person name="Ding L."/>
            <person name="Dahlstrom E."/>
            <person name="Barbian K."/>
            <person name="Martens C."/>
            <person name="Sykora L."/>
            <person name="Kramer S."/>
            <person name="Pettinato A.M."/>
            <person name="Hong H."/>
            <person name="Wald G."/>
            <person name="Berg L.J."/>
            <person name="Rogge L.S."/>
            <person name="Greenberg D.E."/>
            <person name="Falcone E.L."/>
            <person name="Neves J.F."/>
            <person name="Simoes M.J."/>
            <person name="Casal M."/>
            <person name="Rodriguez-Lopez F.C."/>
            <person name="Zelazny A."/>
            <person name="Gallin J.I."/>
            <person name="Holland S.M."/>
        </authorList>
    </citation>
    <scope>NUCLEOTIDE SEQUENCE [LARGE SCALE GENOMIC DNA]</scope>
    <source>
        <strain evidence="2">NIH9.1</strain>
    </source>
</reference>
<accession>A0AAC9P8I7</accession>
<dbReference type="NCBIfam" id="TIGR03122">
    <property type="entry name" value="one_C_dehyd_C"/>
    <property type="match status" value="1"/>
</dbReference>
<dbReference type="EC" id="1.2.7.12" evidence="1"/>
<dbReference type="Gene3D" id="2.160.20.60">
    <property type="entry name" value="Glutamate synthase, alpha subunit, C-terminal domain"/>
    <property type="match status" value="1"/>
</dbReference>
<organism evidence="1 2">
    <name type="scientific">Granulibacter bethesdensis</name>
    <dbReference type="NCBI Taxonomy" id="364410"/>
    <lineage>
        <taxon>Bacteria</taxon>
        <taxon>Pseudomonadati</taxon>
        <taxon>Pseudomonadota</taxon>
        <taxon>Alphaproteobacteria</taxon>
        <taxon>Acetobacterales</taxon>
        <taxon>Acetobacteraceae</taxon>
        <taxon>Granulibacter</taxon>
    </lineage>
</organism>
<sequence>MTIRLTLKADPEQRLDLSALTPEKLDGLNKAAIEKLAINTTRDVVTVGDAFKLRGTGSEQIVIEGGSDRLDYVGAGMASGSVLLDGDAGAYAGRGMKGGVLQILGSAGSYAASGLKNGLIEISGDVAERLGAPAAGEQYGMAGGMVVVRGDAGPRAGDRLRRGVIVIEGDAGEAVGSRMAAGTIVVCGEAYGLPGYLMRRGTLVLGTTADVLPTFIPVHAPDLVFTRLLGRTLDPVSRKAARLTSRAASRYAGDGAVIGRGELFLLEA</sequence>
<dbReference type="InterPro" id="IPR036485">
    <property type="entry name" value="Glu_synth_asu_C_sf"/>
</dbReference>
<dbReference type="RefSeq" id="WP_072572181.1">
    <property type="nucleotide sequence ID" value="NZ_CP018191.1"/>
</dbReference>
<evidence type="ECO:0000313" key="2">
    <source>
        <dbReference type="Proteomes" id="UP000182373"/>
    </source>
</evidence>
<gene>
    <name evidence="1" type="ORF">GbCGDNIH9_0781</name>
</gene>
<dbReference type="GO" id="GO:0015948">
    <property type="term" value="P:methanogenesis"/>
    <property type="evidence" value="ECO:0007669"/>
    <property type="project" value="InterPro"/>
</dbReference>
<keyword evidence="1" id="KW-0560">Oxidoreductase</keyword>
<dbReference type="PANTHER" id="PTHR39673:SF5">
    <property type="entry name" value="TUNGSTEN-CONTAINING FORMYLMETHANOFURAN DEHYDROGENASE 2 SUBUNIT C"/>
    <property type="match status" value="1"/>
</dbReference>
<dbReference type="EMBL" id="CP018191">
    <property type="protein sequence ID" value="APH54034.1"/>
    <property type="molecule type" value="Genomic_DNA"/>
</dbReference>
<dbReference type="PANTHER" id="PTHR39673">
    <property type="entry name" value="TUNGSTEN FORMYLMETHANOFURAN DEHYDROGENASE, SUBUNIT C (FWDC)"/>
    <property type="match status" value="1"/>
</dbReference>
<protein>
    <submittedName>
        <fullName evidence="1">Tungsten-containing formylmethanofuran dehydrogenase, subunit C</fullName>
        <ecNumber evidence="1">1.2.7.12</ecNumber>
    </submittedName>
</protein>
<dbReference type="Proteomes" id="UP000182373">
    <property type="component" value="Chromosome"/>
</dbReference>
<dbReference type="AlphaFoldDB" id="A0AAC9P8I7"/>
<evidence type="ECO:0000313" key="1">
    <source>
        <dbReference type="EMBL" id="APH54034.1"/>
    </source>
</evidence>
<dbReference type="GO" id="GO:0018493">
    <property type="term" value="F:formylmethanofuran dehydrogenase activity"/>
    <property type="evidence" value="ECO:0007669"/>
    <property type="project" value="UniProtKB-EC"/>
</dbReference>